<gene>
    <name evidence="2" type="ORF">SAMN04487771_10396</name>
</gene>
<dbReference type="Proteomes" id="UP000199820">
    <property type="component" value="Unassembled WGS sequence"/>
</dbReference>
<feature type="domain" description="Transglutaminase-like" evidence="1">
    <location>
        <begin position="100"/>
        <end position="198"/>
    </location>
</feature>
<proteinExistence type="predicted"/>
<dbReference type="SUPFAM" id="SSF54001">
    <property type="entry name" value="Cysteine proteinases"/>
    <property type="match status" value="1"/>
</dbReference>
<organism evidence="2 3">
    <name type="scientific">[Clostridium] aminophilum</name>
    <dbReference type="NCBI Taxonomy" id="1526"/>
    <lineage>
        <taxon>Bacteria</taxon>
        <taxon>Bacillati</taxon>
        <taxon>Bacillota</taxon>
        <taxon>Clostridia</taxon>
        <taxon>Lachnospirales</taxon>
        <taxon>Lachnospiraceae</taxon>
    </lineage>
</organism>
<dbReference type="InterPro" id="IPR002931">
    <property type="entry name" value="Transglutaminase-like"/>
</dbReference>
<dbReference type="AlphaFoldDB" id="A0A1I0GUZ3"/>
<keyword evidence="3" id="KW-1185">Reference proteome</keyword>
<name>A0A1I0GUZ3_9FIRM</name>
<dbReference type="EMBL" id="FOIL01000039">
    <property type="protein sequence ID" value="SET75184.1"/>
    <property type="molecule type" value="Genomic_DNA"/>
</dbReference>
<accession>A0A1I0GUZ3</accession>
<dbReference type="OrthoDB" id="9788327at2"/>
<dbReference type="RefSeq" id="WP_074650009.1">
    <property type="nucleotide sequence ID" value="NZ_FOIL01000039.1"/>
</dbReference>
<protein>
    <recommendedName>
        <fullName evidence="1">Transglutaminase-like domain-containing protein</fullName>
    </recommendedName>
</protein>
<dbReference type="eggNOG" id="COG5279">
    <property type="taxonomic scope" value="Bacteria"/>
</dbReference>
<reference evidence="2 3" key="1">
    <citation type="submission" date="2016-10" db="EMBL/GenBank/DDBJ databases">
        <authorList>
            <person name="de Groot N.N."/>
        </authorList>
    </citation>
    <scope>NUCLEOTIDE SEQUENCE [LARGE SCALE GENOMIC DNA]</scope>
    <source>
        <strain evidence="2 3">KH1P1</strain>
    </source>
</reference>
<dbReference type="STRING" id="1526.SAMN02910262_01872"/>
<evidence type="ECO:0000259" key="1">
    <source>
        <dbReference type="Pfam" id="PF01841"/>
    </source>
</evidence>
<dbReference type="Pfam" id="PF01841">
    <property type="entry name" value="Transglut_core"/>
    <property type="match status" value="1"/>
</dbReference>
<evidence type="ECO:0000313" key="3">
    <source>
        <dbReference type="Proteomes" id="UP000199820"/>
    </source>
</evidence>
<evidence type="ECO:0000313" key="2">
    <source>
        <dbReference type="EMBL" id="SET75184.1"/>
    </source>
</evidence>
<sequence>MEQFYYNHFDKMEQGVYYAILKGIRDLETEFLIPACESSRLREIFFQLRLDHPEIFWATGYHYRFYRDSPNIIFCPEYLFQKDKILEHQKAMDARVRKLVRGMDGMSELEKEKYVHDFICENVRYDKLKKPYSHEVIGPLGQGVGVCEGIAKSVKILLDAAKVWNIIVLCGNNPEKGIKYRHVWNIVRIGGTYYHMDATFDDTLTGESAGMEALIRYDYFNLPDKQIFRDHEPLIAPAPKCTDGDHFYYREKKLSFTKEEDVYKRALQAAKKKKTLVFHWRGGYFTREIFLNLVNHVRKAGEEKNLTPYISTNFAQAVMKVSFREPEKQEEIVLEDANISEKYEE</sequence>
<dbReference type="InterPro" id="IPR038765">
    <property type="entry name" value="Papain-like_cys_pep_sf"/>
</dbReference>